<keyword evidence="5" id="KW-1185">Reference proteome</keyword>
<dbReference type="STRING" id="619304.SAMN05421760_101979"/>
<dbReference type="GO" id="GO:0009103">
    <property type="term" value="P:lipopolysaccharide biosynthetic process"/>
    <property type="evidence" value="ECO:0007669"/>
    <property type="project" value="UniProtKB-KW"/>
</dbReference>
<dbReference type="Pfam" id="PF02348">
    <property type="entry name" value="CTP_transf_3"/>
    <property type="match status" value="1"/>
</dbReference>
<dbReference type="Gene3D" id="3.90.550.10">
    <property type="entry name" value="Spore Coat Polysaccharide Biosynthesis Protein SpsA, Chain A"/>
    <property type="match status" value="1"/>
</dbReference>
<dbReference type="GO" id="GO:0008690">
    <property type="term" value="F:3-deoxy-manno-octulosonate cytidylyltransferase activity"/>
    <property type="evidence" value="ECO:0007669"/>
    <property type="project" value="InterPro"/>
</dbReference>
<dbReference type="NCBIfam" id="NF003952">
    <property type="entry name" value="PRK05450.1-5"/>
    <property type="match status" value="1"/>
</dbReference>
<dbReference type="CDD" id="cd02517">
    <property type="entry name" value="CMP-KDO-Synthetase"/>
    <property type="match status" value="1"/>
</dbReference>
<dbReference type="InterPro" id="IPR004528">
    <property type="entry name" value="KdsB"/>
</dbReference>
<dbReference type="AlphaFoldDB" id="A0A1N7JDB7"/>
<dbReference type="OrthoDB" id="9815559at2"/>
<proteinExistence type="predicted"/>
<protein>
    <submittedName>
        <fullName evidence="4">3-deoxy-manno-octulosonate cytidylyltransferase (CMP-KDO synthetase)</fullName>
    </submittedName>
</protein>
<evidence type="ECO:0000256" key="3">
    <source>
        <dbReference type="ARBA" id="ARBA00022985"/>
    </source>
</evidence>
<keyword evidence="1 4" id="KW-0808">Transferase</keyword>
<evidence type="ECO:0000256" key="1">
    <source>
        <dbReference type="ARBA" id="ARBA00022679"/>
    </source>
</evidence>
<evidence type="ECO:0000313" key="4">
    <source>
        <dbReference type="EMBL" id="SIS47264.1"/>
    </source>
</evidence>
<reference evidence="5" key="1">
    <citation type="submission" date="2017-01" db="EMBL/GenBank/DDBJ databases">
        <authorList>
            <person name="Varghese N."/>
            <person name="Submissions S."/>
        </authorList>
    </citation>
    <scope>NUCLEOTIDE SEQUENCE [LARGE SCALE GENOMIC DNA]</scope>
    <source>
        <strain evidence="5">DSM 22306</strain>
    </source>
</reference>
<dbReference type="InterPro" id="IPR003329">
    <property type="entry name" value="Cytidylyl_trans"/>
</dbReference>
<gene>
    <name evidence="4" type="ORF">SAMN05421760_101979</name>
</gene>
<organism evidence="4 5">
    <name type="scientific">Neptunomonas antarctica</name>
    <dbReference type="NCBI Taxonomy" id="619304"/>
    <lineage>
        <taxon>Bacteria</taxon>
        <taxon>Pseudomonadati</taxon>
        <taxon>Pseudomonadota</taxon>
        <taxon>Gammaproteobacteria</taxon>
        <taxon>Oceanospirillales</taxon>
        <taxon>Oceanospirillaceae</taxon>
        <taxon>Neptunomonas</taxon>
    </lineage>
</organism>
<evidence type="ECO:0000256" key="2">
    <source>
        <dbReference type="ARBA" id="ARBA00022695"/>
    </source>
</evidence>
<dbReference type="EMBL" id="FTOE01000001">
    <property type="protein sequence ID" value="SIS47264.1"/>
    <property type="molecule type" value="Genomic_DNA"/>
</dbReference>
<evidence type="ECO:0000313" key="5">
    <source>
        <dbReference type="Proteomes" id="UP000185999"/>
    </source>
</evidence>
<accession>A0A1N7JDB7</accession>
<name>A0A1N7JDB7_9GAMM</name>
<dbReference type="Proteomes" id="UP000185999">
    <property type="component" value="Unassembled WGS sequence"/>
</dbReference>
<keyword evidence="2 4" id="KW-0548">Nucleotidyltransferase</keyword>
<dbReference type="SUPFAM" id="SSF53448">
    <property type="entry name" value="Nucleotide-diphospho-sugar transferases"/>
    <property type="match status" value="1"/>
</dbReference>
<dbReference type="PANTHER" id="PTHR42866">
    <property type="entry name" value="3-DEOXY-MANNO-OCTULOSONATE CYTIDYLYLTRANSFERASE"/>
    <property type="match status" value="1"/>
</dbReference>
<keyword evidence="3" id="KW-0448">Lipopolysaccharide biosynthesis</keyword>
<dbReference type="InterPro" id="IPR029044">
    <property type="entry name" value="Nucleotide-diphossugar_trans"/>
</dbReference>
<sequence>MSSCVIIPARYASSRFPGKPLAKIHGRPMILWVAELSAEAVGREHVYVATESELIAEVVISAGFNAIMTDPEALTGTDRVAEAAQKLDYDVFINVQGDEPIVRPEDIRRCIQIKLDHPYDIVCGYCWMNDKEDPTSVNVPKVVVNEADMMVYMSRLPVPGHKTKQSAPGKYAKQVCIYGFSRSDLAQYRAFGRKSYLESCEDIEILRYLELNLSIRMFETPSGSLAVDIPEDISAVEEAIFLR</sequence>
<dbReference type="NCBIfam" id="NF009905">
    <property type="entry name" value="PRK13368.1"/>
    <property type="match status" value="1"/>
</dbReference>
<dbReference type="GO" id="GO:0005829">
    <property type="term" value="C:cytosol"/>
    <property type="evidence" value="ECO:0007669"/>
    <property type="project" value="TreeGrafter"/>
</dbReference>
<dbReference type="PANTHER" id="PTHR42866:SF2">
    <property type="entry name" value="3-DEOXY-MANNO-OCTULOSONATE CYTIDYLYLTRANSFERASE, MITOCHONDRIAL"/>
    <property type="match status" value="1"/>
</dbReference>
<dbReference type="RefSeq" id="WP_054343107.1">
    <property type="nucleotide sequence ID" value="NZ_FTOE01000001.1"/>
</dbReference>